<dbReference type="GO" id="GO:0055085">
    <property type="term" value="P:transmembrane transport"/>
    <property type="evidence" value="ECO:0007669"/>
    <property type="project" value="InterPro"/>
</dbReference>
<evidence type="ECO:0000313" key="10">
    <source>
        <dbReference type="EMBL" id="TPI01561.1"/>
    </source>
</evidence>
<dbReference type="Pfam" id="PF00528">
    <property type="entry name" value="BPD_transp_1"/>
    <property type="match status" value="1"/>
</dbReference>
<evidence type="ECO:0000256" key="2">
    <source>
        <dbReference type="ARBA" id="ARBA00022448"/>
    </source>
</evidence>
<protein>
    <submittedName>
        <fullName evidence="9">ABC transporter permease subunit</fullName>
    </submittedName>
</protein>
<keyword evidence="3" id="KW-1003">Cell membrane</keyword>
<feature type="transmembrane region" description="Helical" evidence="7">
    <location>
        <begin position="274"/>
        <end position="297"/>
    </location>
</feature>
<dbReference type="Proteomes" id="UP000275883">
    <property type="component" value="Chromosome"/>
</dbReference>
<keyword evidence="5 7" id="KW-1133">Transmembrane helix</keyword>
<accession>A0A502M257</accession>
<dbReference type="InterPro" id="IPR035906">
    <property type="entry name" value="MetI-like_sf"/>
</dbReference>
<reference evidence="9 11" key="1">
    <citation type="submission" date="2018-11" db="EMBL/GenBank/DDBJ databases">
        <title>Genome sequence of Mycoplasma struthionis sp. nov.</title>
        <authorList>
            <person name="Spergser J."/>
        </authorList>
    </citation>
    <scope>NUCLEOTIDE SEQUENCE [LARGE SCALE GENOMIC DNA]</scope>
    <source>
        <strain evidence="9 11">237IA</strain>
    </source>
</reference>
<dbReference type="EMBL" id="CP034044">
    <property type="protein sequence ID" value="AZG68790.1"/>
    <property type="molecule type" value="Genomic_DNA"/>
</dbReference>
<accession>A0A3G8LIT6</accession>
<dbReference type="AlphaFoldDB" id="A0A3G8LIT6"/>
<keyword evidence="11" id="KW-1185">Reference proteome</keyword>
<dbReference type="CDD" id="cd06261">
    <property type="entry name" value="TM_PBP2"/>
    <property type="match status" value="1"/>
</dbReference>
<keyword evidence="6 7" id="KW-0472">Membrane</keyword>
<evidence type="ECO:0000256" key="3">
    <source>
        <dbReference type="ARBA" id="ARBA00022475"/>
    </source>
</evidence>
<dbReference type="RefSeq" id="WP_124724483.1">
    <property type="nucleotide sequence ID" value="NZ_CP034044.1"/>
</dbReference>
<dbReference type="OrthoDB" id="398315at2"/>
<dbReference type="EMBL" id="VFSY01000025">
    <property type="protein sequence ID" value="TPI01561.1"/>
    <property type="molecule type" value="Genomic_DNA"/>
</dbReference>
<evidence type="ECO:0000256" key="5">
    <source>
        <dbReference type="ARBA" id="ARBA00022989"/>
    </source>
</evidence>
<dbReference type="PROSITE" id="PS50928">
    <property type="entry name" value="ABC_TM1"/>
    <property type="match status" value="1"/>
</dbReference>
<name>A0A3G8LIT6_9MOLU</name>
<sequence length="318" mass="37021">MYFDYKNLFKRIAIYLLIFFIVLSITYFAINVLIEPQVKKNLAVSENIEKNLFIRYLNYLRDLITFKRQKIFSNELKNTNLSISILFFSQFKWTFLFTILIFFLSLIIGNLLGIFSAYKYNKTADFIINIIIGFIAVIPLIIIAVLALGFSETFGYPSQFLINNSLTFASLLVPITFTSFGTISLIHARARKVVKEILNSEYYLFALSLGQDKKRLFLKQVLKNLIISELQVLIPYYLLLFSISLVVERIFSIPGQSIFIAYAFSKAEINLIMFYFWFSFITILISRFIFSIVLDILNPVQKVNKSLFFIKRKGVKHA</sequence>
<feature type="domain" description="ABC transmembrane type-1" evidence="8">
    <location>
        <begin position="91"/>
        <end position="298"/>
    </location>
</feature>
<dbReference type="InterPro" id="IPR000515">
    <property type="entry name" value="MetI-like"/>
</dbReference>
<comment type="similarity">
    <text evidence="7">Belongs to the binding-protein-dependent transport system permease family.</text>
</comment>
<keyword evidence="4 7" id="KW-0812">Transmembrane</keyword>
<evidence type="ECO:0000256" key="1">
    <source>
        <dbReference type="ARBA" id="ARBA00004651"/>
    </source>
</evidence>
<reference evidence="10 12" key="2">
    <citation type="submission" date="2019-06" db="EMBL/GenBank/DDBJ databases">
        <title>A comparative genomics study of ostrich specific Mycoplasmas.</title>
        <authorList>
            <person name="Botes A."/>
            <person name="Nel T."/>
        </authorList>
    </citation>
    <scope>NUCLEOTIDE SEQUENCE [LARGE SCALE GENOMIC DNA]</scope>
    <source>
        <strain evidence="10 12">Ms01</strain>
    </source>
</reference>
<evidence type="ECO:0000313" key="12">
    <source>
        <dbReference type="Proteomes" id="UP000317904"/>
    </source>
</evidence>
<dbReference type="Gene3D" id="1.10.3720.10">
    <property type="entry name" value="MetI-like"/>
    <property type="match status" value="1"/>
</dbReference>
<feature type="transmembrane region" description="Helical" evidence="7">
    <location>
        <begin position="225"/>
        <end position="247"/>
    </location>
</feature>
<dbReference type="Proteomes" id="UP000317904">
    <property type="component" value="Unassembled WGS sequence"/>
</dbReference>
<organism evidence="9 11">
    <name type="scientific">Mycoplasma struthionis</name>
    <dbReference type="NCBI Taxonomy" id="538220"/>
    <lineage>
        <taxon>Bacteria</taxon>
        <taxon>Bacillati</taxon>
        <taxon>Mycoplasmatota</taxon>
        <taxon>Mollicutes</taxon>
        <taxon>Mycoplasmataceae</taxon>
        <taxon>Mycoplasma</taxon>
    </lineage>
</organism>
<feature type="transmembrane region" description="Helical" evidence="7">
    <location>
        <begin position="168"/>
        <end position="188"/>
    </location>
</feature>
<evidence type="ECO:0000256" key="7">
    <source>
        <dbReference type="RuleBase" id="RU363032"/>
    </source>
</evidence>
<feature type="transmembrane region" description="Helical" evidence="7">
    <location>
        <begin position="12"/>
        <end position="34"/>
    </location>
</feature>
<feature type="transmembrane region" description="Helical" evidence="7">
    <location>
        <begin position="126"/>
        <end position="148"/>
    </location>
</feature>
<dbReference type="SUPFAM" id="SSF161098">
    <property type="entry name" value="MetI-like"/>
    <property type="match status" value="1"/>
</dbReference>
<proteinExistence type="inferred from homology"/>
<dbReference type="PANTHER" id="PTHR30465">
    <property type="entry name" value="INNER MEMBRANE ABC TRANSPORTER"/>
    <property type="match status" value="1"/>
</dbReference>
<comment type="subcellular location">
    <subcellularLocation>
        <location evidence="1 7">Cell membrane</location>
        <topology evidence="1 7">Multi-pass membrane protein</topology>
    </subcellularLocation>
</comment>
<evidence type="ECO:0000256" key="6">
    <source>
        <dbReference type="ARBA" id="ARBA00023136"/>
    </source>
</evidence>
<keyword evidence="2 7" id="KW-0813">Transport</keyword>
<gene>
    <name evidence="9" type="ORF">EGN60_02370</name>
    <name evidence="10" type="ORF">FJM01_02240</name>
</gene>
<feature type="transmembrane region" description="Helical" evidence="7">
    <location>
        <begin position="93"/>
        <end position="114"/>
    </location>
</feature>
<dbReference type="PANTHER" id="PTHR30465:SF0">
    <property type="entry name" value="OLIGOPEPTIDE TRANSPORT SYSTEM PERMEASE PROTEIN APPB"/>
    <property type="match status" value="1"/>
</dbReference>
<dbReference type="KEGG" id="mstr:EGN60_02370"/>
<evidence type="ECO:0000256" key="4">
    <source>
        <dbReference type="ARBA" id="ARBA00022692"/>
    </source>
</evidence>
<dbReference type="GO" id="GO:0005886">
    <property type="term" value="C:plasma membrane"/>
    <property type="evidence" value="ECO:0007669"/>
    <property type="project" value="UniProtKB-SubCell"/>
</dbReference>
<evidence type="ECO:0000259" key="8">
    <source>
        <dbReference type="PROSITE" id="PS50928"/>
    </source>
</evidence>
<evidence type="ECO:0000313" key="9">
    <source>
        <dbReference type="EMBL" id="AZG68790.1"/>
    </source>
</evidence>
<evidence type="ECO:0000313" key="11">
    <source>
        <dbReference type="Proteomes" id="UP000275883"/>
    </source>
</evidence>